<comment type="similarity">
    <text evidence="2">Belongs to the binding-protein-dependent transport system permease family. FecCD subfamily.</text>
</comment>
<dbReference type="SUPFAM" id="SSF81345">
    <property type="entry name" value="ABC transporter involved in vitamin B12 uptake, BtuC"/>
    <property type="match status" value="1"/>
</dbReference>
<evidence type="ECO:0000256" key="8">
    <source>
        <dbReference type="ARBA" id="ARBA00023004"/>
    </source>
</evidence>
<keyword evidence="4" id="KW-1003">Cell membrane</keyword>
<dbReference type="Pfam" id="PF01032">
    <property type="entry name" value="FecCD"/>
    <property type="match status" value="1"/>
</dbReference>
<proteinExistence type="inferred from homology"/>
<dbReference type="FunFam" id="1.10.3470.10:FF:000004">
    <property type="entry name" value="Iron compound ABC transporter, permease"/>
    <property type="match status" value="1"/>
</dbReference>
<evidence type="ECO:0000256" key="9">
    <source>
        <dbReference type="ARBA" id="ARBA00023065"/>
    </source>
</evidence>
<evidence type="ECO:0000256" key="3">
    <source>
        <dbReference type="ARBA" id="ARBA00022448"/>
    </source>
</evidence>
<dbReference type="Proteomes" id="UP000195573">
    <property type="component" value="Chromosome"/>
</dbReference>
<dbReference type="GO" id="GO:0005886">
    <property type="term" value="C:plasma membrane"/>
    <property type="evidence" value="ECO:0007669"/>
    <property type="project" value="UniProtKB-SubCell"/>
</dbReference>
<evidence type="ECO:0000256" key="7">
    <source>
        <dbReference type="ARBA" id="ARBA00022989"/>
    </source>
</evidence>
<keyword evidence="7 11" id="KW-1133">Transmembrane helix</keyword>
<reference evidence="12 14" key="1">
    <citation type="submission" date="2017-04" db="EMBL/GenBank/DDBJ databases">
        <title>Complete Genome Sequence of the Bacillus horikoshii 20a strain from Cuatro Cienegas, Coahuila, Mexico.</title>
        <authorList>
            <person name="Zarza E."/>
            <person name="Alcaraz L.D."/>
            <person name="Aguilar-Salinas B."/>
            <person name="Islas A."/>
            <person name="Olmedo-Alvarez G."/>
        </authorList>
    </citation>
    <scope>NUCLEOTIDE SEQUENCE [LARGE SCALE GENOMIC DNA]</scope>
    <source>
        <strain evidence="12 14">20a</strain>
    </source>
</reference>
<gene>
    <name evidence="12" type="ORF">B4U37_07100</name>
    <name evidence="13" type="ORF">FZC74_02085</name>
</gene>
<feature type="transmembrane region" description="Helical" evidence="11">
    <location>
        <begin position="47"/>
        <end position="68"/>
    </location>
</feature>
<accession>A0A1Y0CKJ8</accession>
<dbReference type="Gene3D" id="1.10.3470.10">
    <property type="entry name" value="ABC transporter involved in vitamin B12 uptake, BtuC"/>
    <property type="match status" value="1"/>
</dbReference>
<feature type="transmembrane region" description="Helical" evidence="11">
    <location>
        <begin position="265"/>
        <end position="286"/>
    </location>
</feature>
<sequence>MKKRYLFILLITLSFISLFVGVTEIQPWKLWQGISEQQLQILLLSRIPRLLSIIIAGIGMSVCGLIMQQLTRNKFVSPTTAGTMDSARLGVLVSLLLFSSAGMLLKASIAFIFALAGTFIFMKILDRIKFKDVIFIPLVGLMFGSIVGSITTFFAYKYDLIQNMSSWLQGNFSLIIKGRYELLYISIPLLIITYFYANRFTVAGMGEDFSINLGLPYKKVVNIGLVIVAAVTSIVILTVGMIPFLGLIVPNIVSIFRGDHLKENLPYTAMIGAIFVLSCDILGRIIIYPYEIPIGLTVGVIGSALFLYLLFRRSTYEAKA</sequence>
<keyword evidence="10 11" id="KW-0472">Membrane</keyword>
<dbReference type="InterPro" id="IPR000522">
    <property type="entry name" value="ABC_transptr_permease_BtuC"/>
</dbReference>
<comment type="subcellular location">
    <subcellularLocation>
        <location evidence="1">Cell membrane</location>
        <topology evidence="1">Multi-pass membrane protein</topology>
    </subcellularLocation>
</comment>
<evidence type="ECO:0000313" key="15">
    <source>
        <dbReference type="Proteomes" id="UP000323393"/>
    </source>
</evidence>
<dbReference type="PANTHER" id="PTHR30472:SF27">
    <property type="entry name" value="PETROBACTIN IMPORT SYSTEM PERMEASE PROTEIN YCLN"/>
    <property type="match status" value="1"/>
</dbReference>
<name>A0A1Y0CKJ8_9BACI</name>
<keyword evidence="9" id="KW-0406">Ion transport</keyword>
<dbReference type="EMBL" id="CP020880">
    <property type="protein sequence ID" value="ART75809.1"/>
    <property type="molecule type" value="Genomic_DNA"/>
</dbReference>
<keyword evidence="3" id="KW-0813">Transport</keyword>
<dbReference type="PANTHER" id="PTHR30472">
    <property type="entry name" value="FERRIC ENTEROBACTIN TRANSPORT SYSTEM PERMEASE PROTEIN"/>
    <property type="match status" value="1"/>
</dbReference>
<keyword evidence="14" id="KW-1185">Reference proteome</keyword>
<reference evidence="13 15" key="2">
    <citation type="submission" date="2019-08" db="EMBL/GenBank/DDBJ databases">
        <title>Bacillus genomes from the desert of Cuatro Cienegas, Coahuila.</title>
        <authorList>
            <person name="Olmedo-Alvarez G."/>
        </authorList>
    </citation>
    <scope>NUCLEOTIDE SEQUENCE [LARGE SCALE GENOMIC DNA]</scope>
    <source>
        <strain evidence="13 15">CH88_3T</strain>
    </source>
</reference>
<dbReference type="InterPro" id="IPR037294">
    <property type="entry name" value="ABC_BtuC-like"/>
</dbReference>
<feature type="transmembrane region" description="Helical" evidence="11">
    <location>
        <begin position="220"/>
        <end position="253"/>
    </location>
</feature>
<dbReference type="AlphaFoldDB" id="A0A1Y0CKJ8"/>
<dbReference type="GO" id="GO:0022857">
    <property type="term" value="F:transmembrane transporter activity"/>
    <property type="evidence" value="ECO:0007669"/>
    <property type="project" value="InterPro"/>
</dbReference>
<dbReference type="CDD" id="cd06550">
    <property type="entry name" value="TM_ABC_iron-siderophores_like"/>
    <property type="match status" value="1"/>
</dbReference>
<keyword evidence="8" id="KW-0408">Iron</keyword>
<protein>
    <submittedName>
        <fullName evidence="12 13">ABC transporter permease</fullName>
    </submittedName>
</protein>
<organism evidence="13 15">
    <name type="scientific">Sutcliffiella horikoshii</name>
    <dbReference type="NCBI Taxonomy" id="79883"/>
    <lineage>
        <taxon>Bacteria</taxon>
        <taxon>Bacillati</taxon>
        <taxon>Bacillota</taxon>
        <taxon>Bacilli</taxon>
        <taxon>Bacillales</taxon>
        <taxon>Bacillaceae</taxon>
        <taxon>Sutcliffiella</taxon>
    </lineage>
</organism>
<evidence type="ECO:0000256" key="4">
    <source>
        <dbReference type="ARBA" id="ARBA00022475"/>
    </source>
</evidence>
<dbReference type="KEGG" id="bhk:B4U37_07100"/>
<keyword evidence="6 11" id="KW-0812">Transmembrane</keyword>
<dbReference type="GeneID" id="96738192"/>
<evidence type="ECO:0000256" key="5">
    <source>
        <dbReference type="ARBA" id="ARBA00022496"/>
    </source>
</evidence>
<keyword evidence="5" id="KW-0410">Iron transport</keyword>
<evidence type="ECO:0000256" key="1">
    <source>
        <dbReference type="ARBA" id="ARBA00004651"/>
    </source>
</evidence>
<dbReference type="GO" id="GO:0033214">
    <property type="term" value="P:siderophore-iron import into cell"/>
    <property type="evidence" value="ECO:0007669"/>
    <property type="project" value="TreeGrafter"/>
</dbReference>
<evidence type="ECO:0000256" key="6">
    <source>
        <dbReference type="ARBA" id="ARBA00022692"/>
    </source>
</evidence>
<feature type="transmembrane region" description="Helical" evidence="11">
    <location>
        <begin position="182"/>
        <end position="200"/>
    </location>
</feature>
<feature type="transmembrane region" description="Helical" evidence="11">
    <location>
        <begin position="134"/>
        <end position="156"/>
    </location>
</feature>
<evidence type="ECO:0000256" key="10">
    <source>
        <dbReference type="ARBA" id="ARBA00023136"/>
    </source>
</evidence>
<evidence type="ECO:0000256" key="11">
    <source>
        <dbReference type="SAM" id="Phobius"/>
    </source>
</evidence>
<evidence type="ECO:0000313" key="14">
    <source>
        <dbReference type="Proteomes" id="UP000195573"/>
    </source>
</evidence>
<dbReference type="EMBL" id="VTEU01000001">
    <property type="protein sequence ID" value="TYS61086.1"/>
    <property type="molecule type" value="Genomic_DNA"/>
</dbReference>
<feature type="transmembrane region" description="Helical" evidence="11">
    <location>
        <begin position="89"/>
        <end position="122"/>
    </location>
</feature>
<evidence type="ECO:0000256" key="2">
    <source>
        <dbReference type="ARBA" id="ARBA00007935"/>
    </source>
</evidence>
<evidence type="ECO:0000313" key="13">
    <source>
        <dbReference type="EMBL" id="TYS61086.1"/>
    </source>
</evidence>
<feature type="transmembrane region" description="Helical" evidence="11">
    <location>
        <begin position="292"/>
        <end position="311"/>
    </location>
</feature>
<dbReference type="Proteomes" id="UP000323393">
    <property type="component" value="Unassembled WGS sequence"/>
</dbReference>
<dbReference type="RefSeq" id="WP_088017664.1">
    <property type="nucleotide sequence ID" value="NZ_CP020880.1"/>
</dbReference>
<evidence type="ECO:0000313" key="12">
    <source>
        <dbReference type="EMBL" id="ART75809.1"/>
    </source>
</evidence>